<dbReference type="PRINTS" id="PR01097">
    <property type="entry name" value="TRNSRECEPTRP"/>
</dbReference>
<evidence type="ECO:0000256" key="2">
    <source>
        <dbReference type="ARBA" id="ARBA00022448"/>
    </source>
</evidence>
<dbReference type="InterPro" id="IPR002153">
    <property type="entry name" value="TRPC_channel"/>
</dbReference>
<feature type="transmembrane region" description="Helical" evidence="11">
    <location>
        <begin position="372"/>
        <end position="390"/>
    </location>
</feature>
<dbReference type="GO" id="GO:0051480">
    <property type="term" value="P:regulation of cytosolic calcium ion concentration"/>
    <property type="evidence" value="ECO:0007669"/>
    <property type="project" value="TreeGrafter"/>
</dbReference>
<reference evidence="13" key="1">
    <citation type="submission" date="2023-01" db="EMBL/GenBank/DDBJ databases">
        <title>Genome assembly of the deep-sea coral Lophelia pertusa.</title>
        <authorList>
            <person name="Herrera S."/>
            <person name="Cordes E."/>
        </authorList>
    </citation>
    <scope>NUCLEOTIDE SEQUENCE</scope>
    <source>
        <strain evidence="13">USNM1676648</strain>
        <tissue evidence="13">Polyp</tissue>
    </source>
</reference>
<dbReference type="InterPro" id="IPR005821">
    <property type="entry name" value="Ion_trans_dom"/>
</dbReference>
<keyword evidence="6" id="KW-0040">ANK repeat</keyword>
<keyword evidence="7" id="KW-0406">Ion transport</keyword>
<feature type="transmembrane region" description="Helical" evidence="11">
    <location>
        <begin position="584"/>
        <end position="604"/>
    </location>
</feature>
<keyword evidence="14" id="KW-1185">Reference proteome</keyword>
<dbReference type="Pfam" id="PF08344">
    <property type="entry name" value="TRP_2"/>
    <property type="match status" value="1"/>
</dbReference>
<dbReference type="InterPro" id="IPR013555">
    <property type="entry name" value="TRP_dom"/>
</dbReference>
<feature type="transmembrane region" description="Helical" evidence="11">
    <location>
        <begin position="500"/>
        <end position="520"/>
    </location>
</feature>
<dbReference type="InterPro" id="IPR036770">
    <property type="entry name" value="Ankyrin_rpt-contain_sf"/>
</dbReference>
<keyword evidence="9" id="KW-0407">Ion channel</keyword>
<comment type="subcellular location">
    <subcellularLocation>
        <location evidence="1">Membrane</location>
        <topology evidence="1">Multi-pass membrane protein</topology>
    </subcellularLocation>
</comment>
<dbReference type="AlphaFoldDB" id="A0A9W9Z236"/>
<dbReference type="OrthoDB" id="5959368at2759"/>
<evidence type="ECO:0000256" key="8">
    <source>
        <dbReference type="ARBA" id="ARBA00023136"/>
    </source>
</evidence>
<organism evidence="13 14">
    <name type="scientific">Desmophyllum pertusum</name>
    <dbReference type="NCBI Taxonomy" id="174260"/>
    <lineage>
        <taxon>Eukaryota</taxon>
        <taxon>Metazoa</taxon>
        <taxon>Cnidaria</taxon>
        <taxon>Anthozoa</taxon>
        <taxon>Hexacorallia</taxon>
        <taxon>Scleractinia</taxon>
        <taxon>Caryophylliina</taxon>
        <taxon>Caryophylliidae</taxon>
        <taxon>Desmophyllum</taxon>
    </lineage>
</organism>
<proteinExistence type="predicted"/>
<dbReference type="SMART" id="SM01420">
    <property type="entry name" value="TRP_2"/>
    <property type="match status" value="1"/>
</dbReference>
<evidence type="ECO:0000256" key="3">
    <source>
        <dbReference type="ARBA" id="ARBA00022692"/>
    </source>
</evidence>
<protein>
    <recommendedName>
        <fullName evidence="12">Transient receptor ion channel domain-containing protein</fullName>
    </recommendedName>
</protein>
<dbReference type="GO" id="GO:0034703">
    <property type="term" value="C:cation channel complex"/>
    <property type="evidence" value="ECO:0007669"/>
    <property type="project" value="TreeGrafter"/>
</dbReference>
<evidence type="ECO:0000256" key="11">
    <source>
        <dbReference type="SAM" id="Phobius"/>
    </source>
</evidence>
<evidence type="ECO:0000256" key="7">
    <source>
        <dbReference type="ARBA" id="ARBA00023065"/>
    </source>
</evidence>
<feature type="domain" description="Transient receptor ion channel" evidence="12">
    <location>
        <begin position="146"/>
        <end position="215"/>
    </location>
</feature>
<sequence>MERKLLKAIKKGDLEKVKSVLSLSQTQCDVNCVYSSGKTVLQVAGNLESVSVRNDMIQYLLSGGADLELALLHAVRDNNVKIVEILLKFHKSTSLQPESQCAVRPMVVKRQGYITPLILAACLQNFQIVKLLLEHGFTICDSKTDSRRSLCSNGEISEKLGPAVFLLNRYRALASPVYMAASFLQNSLSGPDPVHRSCVLNKELCDMAEQEYEFRKEYLELSDGCKEFAVALLNECRTMKEIRCVMEMENEERIMSKMEGGSLNILEFAIVTRNEKFVSHPYSQLILNSEIFRRVPLLEKSSWKQFALLLMSSVLYPLFFLIWLVFDNFLSNHEVGRMFHSPCVKFLIHCGSYQTFLFMLVLTSFRSTSGFLEYFFIDWVVLLFVLGQLVDIVKEVYHQGRVRFFSNNWNYLAIATVTSFLLHYVIWWAGRTSLKDKLDSMQWENHAQNSSYMAVLTSECFLAVAILLAFAQNFSFVQANSTTGPLLQAFTQMLLDVMKFFFYFIFVFLAFVVSFTKLYLQYEKARQRFVLSPTGTNETNPLHLERFVGSFRTIFWSLFGQIDRENFKIEEEEYEVIWRTGMTLFGAFNIVAVLVALNMLIAMLNESYTRITANLDTEWKFTRTKLWLSWVYKKSVLPPPFNLLYLLLPFLWVMKRLMTACCSKGVLLFVKRFFKKKPKSTWKVRRIDEKERREVIRQLILRNLARKSCDLESGTESSDSETEEENDVSSATNGLEGSQSNRIVNMEITKL</sequence>
<dbReference type="SUPFAM" id="SSF48403">
    <property type="entry name" value="Ankyrin repeat"/>
    <property type="match status" value="1"/>
</dbReference>
<dbReference type="PANTHER" id="PTHR10117">
    <property type="entry name" value="TRANSIENT RECEPTOR POTENTIAL CHANNEL"/>
    <property type="match status" value="1"/>
</dbReference>
<dbReference type="GO" id="GO:0070679">
    <property type="term" value="F:inositol 1,4,5 trisphosphate binding"/>
    <property type="evidence" value="ECO:0007669"/>
    <property type="project" value="TreeGrafter"/>
</dbReference>
<dbReference type="EMBL" id="MU826837">
    <property type="protein sequence ID" value="KAJ7372248.1"/>
    <property type="molecule type" value="Genomic_DNA"/>
</dbReference>
<feature type="transmembrane region" description="Helical" evidence="11">
    <location>
        <begin position="306"/>
        <end position="326"/>
    </location>
</feature>
<feature type="transmembrane region" description="Helical" evidence="11">
    <location>
        <begin position="451"/>
        <end position="471"/>
    </location>
</feature>
<evidence type="ECO:0000256" key="1">
    <source>
        <dbReference type="ARBA" id="ARBA00004141"/>
    </source>
</evidence>
<keyword evidence="5 11" id="KW-1133">Transmembrane helix</keyword>
<dbReference type="Pfam" id="PF00023">
    <property type="entry name" value="Ank"/>
    <property type="match status" value="1"/>
</dbReference>
<feature type="compositionally biased region" description="Acidic residues" evidence="10">
    <location>
        <begin position="718"/>
        <end position="727"/>
    </location>
</feature>
<dbReference type="InterPro" id="IPR002110">
    <property type="entry name" value="Ankyrin_rpt"/>
</dbReference>
<dbReference type="GO" id="GO:0005886">
    <property type="term" value="C:plasma membrane"/>
    <property type="evidence" value="ECO:0007669"/>
    <property type="project" value="TreeGrafter"/>
</dbReference>
<comment type="caution">
    <text evidence="13">The sequence shown here is derived from an EMBL/GenBank/DDBJ whole genome shotgun (WGS) entry which is preliminary data.</text>
</comment>
<dbReference type="SMART" id="SM00248">
    <property type="entry name" value="ANK"/>
    <property type="match status" value="2"/>
</dbReference>
<dbReference type="Gene3D" id="1.25.40.20">
    <property type="entry name" value="Ankyrin repeat-containing domain"/>
    <property type="match status" value="1"/>
</dbReference>
<name>A0A9W9Z236_9CNID</name>
<evidence type="ECO:0000313" key="14">
    <source>
        <dbReference type="Proteomes" id="UP001163046"/>
    </source>
</evidence>
<keyword evidence="4" id="KW-0677">Repeat</keyword>
<evidence type="ECO:0000313" key="13">
    <source>
        <dbReference type="EMBL" id="KAJ7372248.1"/>
    </source>
</evidence>
<keyword evidence="3 11" id="KW-0812">Transmembrane</keyword>
<evidence type="ECO:0000259" key="12">
    <source>
        <dbReference type="SMART" id="SM01420"/>
    </source>
</evidence>
<feature type="transmembrane region" description="Helical" evidence="11">
    <location>
        <begin position="410"/>
        <end position="430"/>
    </location>
</feature>
<dbReference type="PANTHER" id="PTHR10117:SF54">
    <property type="entry name" value="TRANSIENT RECEPTOR POTENTIAL-GAMMA PROTEIN"/>
    <property type="match status" value="1"/>
</dbReference>
<evidence type="ECO:0000256" key="6">
    <source>
        <dbReference type="ARBA" id="ARBA00023043"/>
    </source>
</evidence>
<keyword evidence="8 11" id="KW-0472">Membrane</keyword>
<dbReference type="Proteomes" id="UP001163046">
    <property type="component" value="Unassembled WGS sequence"/>
</dbReference>
<evidence type="ECO:0000256" key="9">
    <source>
        <dbReference type="ARBA" id="ARBA00023303"/>
    </source>
</evidence>
<feature type="transmembrane region" description="Helical" evidence="11">
    <location>
        <begin position="346"/>
        <end position="365"/>
    </location>
</feature>
<accession>A0A9W9Z236</accession>
<feature type="region of interest" description="Disordered" evidence="10">
    <location>
        <begin position="711"/>
        <end position="737"/>
    </location>
</feature>
<keyword evidence="2" id="KW-0813">Transport</keyword>
<evidence type="ECO:0000256" key="10">
    <source>
        <dbReference type="SAM" id="MobiDB-lite"/>
    </source>
</evidence>
<evidence type="ECO:0000256" key="5">
    <source>
        <dbReference type="ARBA" id="ARBA00022989"/>
    </source>
</evidence>
<gene>
    <name evidence="13" type="ORF">OS493_019692</name>
</gene>
<dbReference type="Pfam" id="PF00520">
    <property type="entry name" value="Ion_trans"/>
    <property type="match status" value="1"/>
</dbReference>
<dbReference type="GO" id="GO:0015279">
    <property type="term" value="F:store-operated calcium channel activity"/>
    <property type="evidence" value="ECO:0007669"/>
    <property type="project" value="TreeGrafter"/>
</dbReference>
<evidence type="ECO:0000256" key="4">
    <source>
        <dbReference type="ARBA" id="ARBA00022737"/>
    </source>
</evidence>